<dbReference type="FunFam" id="1.10.560.10:FF:000031">
    <property type="entry name" value="60 kDa heat shock protein, mitochondrial"/>
    <property type="match status" value="1"/>
</dbReference>
<dbReference type="SUPFAM" id="SSF48592">
    <property type="entry name" value="GroEL equatorial domain-like"/>
    <property type="match status" value="1"/>
</dbReference>
<dbReference type="Gene3D" id="3.50.7.10">
    <property type="entry name" value="GroEL"/>
    <property type="match status" value="1"/>
</dbReference>
<dbReference type="NCBIfam" id="NF000592">
    <property type="entry name" value="PRK00013.1"/>
    <property type="match status" value="1"/>
</dbReference>
<dbReference type="RefSeq" id="XP_013170722.1">
    <property type="nucleotide sequence ID" value="XM_013315268.1"/>
</dbReference>
<proteinExistence type="inferred from homology"/>
<dbReference type="GO" id="GO:0140662">
    <property type="term" value="F:ATP-dependent protein folding chaperone"/>
    <property type="evidence" value="ECO:0007669"/>
    <property type="project" value="InterPro"/>
</dbReference>
<dbReference type="CDD" id="cd03344">
    <property type="entry name" value="GroEL"/>
    <property type="match status" value="1"/>
</dbReference>
<evidence type="ECO:0000256" key="6">
    <source>
        <dbReference type="ARBA" id="ARBA00023128"/>
    </source>
</evidence>
<evidence type="ECO:0000256" key="1">
    <source>
        <dbReference type="ARBA" id="ARBA00004173"/>
    </source>
</evidence>
<dbReference type="NCBIfam" id="NF009487">
    <property type="entry name" value="PRK12849.1"/>
    <property type="match status" value="1"/>
</dbReference>
<dbReference type="KEGG" id="pxu:106120088"/>
<dbReference type="Gene3D" id="1.10.560.10">
    <property type="entry name" value="GroEL-like equatorial domain"/>
    <property type="match status" value="1"/>
</dbReference>
<dbReference type="InterPro" id="IPR001844">
    <property type="entry name" value="Cpn60/GroEL"/>
</dbReference>
<evidence type="ECO:0000256" key="3">
    <source>
        <dbReference type="ARBA" id="ARBA00022741"/>
    </source>
</evidence>
<evidence type="ECO:0000313" key="10">
    <source>
        <dbReference type="RefSeq" id="XP_013170722.1"/>
    </source>
</evidence>
<reference evidence="10" key="1">
    <citation type="submission" date="2025-08" db="UniProtKB">
        <authorList>
            <consortium name="RefSeq"/>
        </authorList>
    </citation>
    <scope>IDENTIFICATION</scope>
</reference>
<dbReference type="NCBIfam" id="NF009488">
    <property type="entry name" value="PRK12850.1"/>
    <property type="match status" value="1"/>
</dbReference>
<dbReference type="Pfam" id="PF00118">
    <property type="entry name" value="Cpn60_TCP1"/>
    <property type="match status" value="1"/>
</dbReference>
<dbReference type="Proteomes" id="UP000694872">
    <property type="component" value="Unplaced"/>
</dbReference>
<dbReference type="PRINTS" id="PR00298">
    <property type="entry name" value="CHAPERONIN60"/>
</dbReference>
<evidence type="ECO:0000256" key="8">
    <source>
        <dbReference type="RuleBase" id="RU000418"/>
    </source>
</evidence>
<dbReference type="GO" id="GO:0005739">
    <property type="term" value="C:mitochondrion"/>
    <property type="evidence" value="ECO:0007669"/>
    <property type="project" value="UniProtKB-SubCell"/>
</dbReference>
<protein>
    <submittedName>
        <fullName evidence="10">63 kDa chaperonin, mitochondrial-like</fullName>
    </submittedName>
</protein>
<name>A0AAJ6ZE46_PAPXU</name>
<organism evidence="10">
    <name type="scientific">Papilio xuthus</name>
    <name type="common">Asian swallowtail butterfly</name>
    <dbReference type="NCBI Taxonomy" id="66420"/>
    <lineage>
        <taxon>Eukaryota</taxon>
        <taxon>Metazoa</taxon>
        <taxon>Ecdysozoa</taxon>
        <taxon>Arthropoda</taxon>
        <taxon>Hexapoda</taxon>
        <taxon>Insecta</taxon>
        <taxon>Pterygota</taxon>
        <taxon>Neoptera</taxon>
        <taxon>Endopterygota</taxon>
        <taxon>Lepidoptera</taxon>
        <taxon>Glossata</taxon>
        <taxon>Ditrysia</taxon>
        <taxon>Papilionoidea</taxon>
        <taxon>Papilionidae</taxon>
        <taxon>Papilioninae</taxon>
        <taxon>Papilio</taxon>
    </lineage>
</organism>
<dbReference type="Gene3D" id="3.30.260.10">
    <property type="entry name" value="TCP-1-like chaperonin intermediate domain"/>
    <property type="match status" value="1"/>
</dbReference>
<dbReference type="InterPro" id="IPR027409">
    <property type="entry name" value="GroEL-like_apical_dom_sf"/>
</dbReference>
<keyword evidence="4" id="KW-0067">ATP-binding</keyword>
<gene>
    <name evidence="10" type="primary">LOC106120088</name>
</gene>
<dbReference type="GO" id="GO:0042026">
    <property type="term" value="P:protein refolding"/>
    <property type="evidence" value="ECO:0007669"/>
    <property type="project" value="InterPro"/>
</dbReference>
<comment type="subcellular location">
    <subcellularLocation>
        <location evidence="1">Mitochondrion</location>
    </subcellularLocation>
</comment>
<keyword evidence="3" id="KW-0547">Nucleotide-binding</keyword>
<evidence type="ECO:0000256" key="4">
    <source>
        <dbReference type="ARBA" id="ARBA00022840"/>
    </source>
</evidence>
<dbReference type="SUPFAM" id="SSF52029">
    <property type="entry name" value="GroEL apical domain-like"/>
    <property type="match status" value="1"/>
</dbReference>
<keyword evidence="7" id="KW-0143">Chaperone</keyword>
<dbReference type="InterPro" id="IPR027413">
    <property type="entry name" value="GROEL-like_equatorial_sf"/>
</dbReference>
<feature type="coiled-coil region" evidence="9">
    <location>
        <begin position="355"/>
        <end position="382"/>
    </location>
</feature>
<evidence type="ECO:0000256" key="9">
    <source>
        <dbReference type="SAM" id="Coils"/>
    </source>
</evidence>
<evidence type="ECO:0000256" key="5">
    <source>
        <dbReference type="ARBA" id="ARBA00022946"/>
    </source>
</evidence>
<dbReference type="FunFam" id="3.50.7.10:FF:000001">
    <property type="entry name" value="60 kDa chaperonin"/>
    <property type="match status" value="1"/>
</dbReference>
<dbReference type="GO" id="GO:0005524">
    <property type="term" value="F:ATP binding"/>
    <property type="evidence" value="ECO:0007669"/>
    <property type="project" value="UniProtKB-KW"/>
</dbReference>
<dbReference type="NCBIfam" id="TIGR02348">
    <property type="entry name" value="GroEL"/>
    <property type="match status" value="1"/>
</dbReference>
<evidence type="ECO:0000256" key="2">
    <source>
        <dbReference type="ARBA" id="ARBA00006607"/>
    </source>
</evidence>
<dbReference type="InterPro" id="IPR027410">
    <property type="entry name" value="TCP-1-like_intermed_sf"/>
</dbReference>
<keyword evidence="6" id="KW-0496">Mitochondrion</keyword>
<dbReference type="AlphaFoldDB" id="A0AAJ6ZE46"/>
<comment type="similarity">
    <text evidence="2 8">Belongs to the chaperonin (HSP60) family.</text>
</comment>
<evidence type="ECO:0000256" key="7">
    <source>
        <dbReference type="ARBA" id="ARBA00023186"/>
    </source>
</evidence>
<keyword evidence="9" id="KW-0175">Coiled coil</keyword>
<dbReference type="GeneID" id="106120088"/>
<dbReference type="PANTHER" id="PTHR45633">
    <property type="entry name" value="60 KDA HEAT SHOCK PROTEIN, MITOCHONDRIAL"/>
    <property type="match status" value="1"/>
</dbReference>
<dbReference type="NCBIfam" id="NF009489">
    <property type="entry name" value="PRK12851.1"/>
    <property type="match status" value="1"/>
</dbReference>
<dbReference type="InterPro" id="IPR002423">
    <property type="entry name" value="Cpn60/GroEL/TCP-1"/>
</dbReference>
<keyword evidence="5" id="KW-0809">Transit peptide</keyword>
<dbReference type="SUPFAM" id="SSF54849">
    <property type="entry name" value="GroEL-intermediate domain like"/>
    <property type="match status" value="2"/>
</dbReference>
<accession>A0AAJ6ZE46</accession>
<sequence length="571" mass="61892">MLHLRYVLQLNIKNKTHIFTQRLYAKEVKFGSKVRSLMLEGVDLLADAVAVTMGPKGRNVIIEQKFGPPKITKDGATVAKSIELKNKFQNIGAKLVQNIANKTNEEAGDGTTTATVLARAIAKEGSDSILKGANPIEIRKGIKLAVDVVTEKLKAMSRLVQTPEEIEQVATLSANGDSSVGKLITAAISRVGKEGIVAVKEGKTLENDLEIIEGMSFKRGFISPYFINSLKGPKVEYNDALVLYSDKKIFTAQQLIPALEIAGTHKKPLLIIAEDYETEPLSVLVLNKVKIGLPVVAVKSPGIGQHRKNLLEDMATATGGVIFEDNANLIRLEDCQLESLGKVGEIVVTKNSTLLLRGEGDRKEIEQRIEQLRVEFENTKNDFDKKRLLERISMLKSVVAVLLVGGSSEVEISEKSDRINDALSATRAAIAEGIVPGGGVAFLRCIPALEEIKPINQDQATGIEIVKKALSAPCLTIANNAGLEGPVIVSKVQSMRGGWGYDALNNEFVNLFDKGIVDPTKVVRSALSDASGIASLLTTAEAVICDFSIKSEEKPMKLRDRNREVSFANTC</sequence>